<accession>A0ABQ9I2X4</accession>
<gene>
    <name evidence="2" type="ORF">PR048_010490</name>
</gene>
<evidence type="ECO:0000256" key="1">
    <source>
        <dbReference type="SAM" id="MobiDB-lite"/>
    </source>
</evidence>
<evidence type="ECO:0000313" key="3">
    <source>
        <dbReference type="Proteomes" id="UP001159363"/>
    </source>
</evidence>
<sequence length="751" mass="83003">MSLVMILTLRDDGGGHEHPFQTGNLSAEKAPNNKIYAWIFEVRLENNMAAREGVRVSTECTSSFILPLALSPRSWDSREDSLKRLATKEPGLCIIVDCYVDTVLQEEGNKRVLSESSNRREAVYFWDIPAHHANKTQQCLENYTKGPEHHIRADSDATVSRYQLTMFPVLMEVLTPSLHRSASCCPLSLSLSLSLSRVAPTYPPLSNRPPTPTPTSPTFNVADAGAKVPHWLAYWLANRLPGADWRTAFRQCCWFASCYWDVRLDFADSLYLTTKQVLCRLNCMLFCDLSKQQFAVTTSCARFRKCDGSKLPELINSVHSAFHLAAIEYNPREGDTLLTIAVCGVEPLLISTASHRIESTVRELEFICPSADQTVYPSMASANPSKLPHGTQAHAIVPAAISTNPGGSSPGKHPPPGLLQPRHRRKPSSANQEQGHPAKRSPDKNRFYFYFRRASDWSASLGSRRVWSSAGMKGETGEPRENLPTNGIVRHDTHLRKPGDPAGDLTWFALVGGERANRSATATLLAVEIKKNRNIALQNIKSCVFHYCGLFADPLGPHDCTLHMIFHPGEAQFFLDARQSLHRSSTTSRSTKQSSVWDCTLGSRVITAGEEYMHINLAVADNQCTGGDATSPIIVLTPSATTRGYVFASLPHFGFSGFDLRPQHQPVNHGAGLHLGDGPTRIAISRSHSYPTKHSGDLLAFGEHTFTPSPSPYTHGKLVARPSAQFQPTPPPPPRARLKYSKHRKIYACNT</sequence>
<organism evidence="2 3">
    <name type="scientific">Dryococelus australis</name>
    <dbReference type="NCBI Taxonomy" id="614101"/>
    <lineage>
        <taxon>Eukaryota</taxon>
        <taxon>Metazoa</taxon>
        <taxon>Ecdysozoa</taxon>
        <taxon>Arthropoda</taxon>
        <taxon>Hexapoda</taxon>
        <taxon>Insecta</taxon>
        <taxon>Pterygota</taxon>
        <taxon>Neoptera</taxon>
        <taxon>Polyneoptera</taxon>
        <taxon>Phasmatodea</taxon>
        <taxon>Verophasmatodea</taxon>
        <taxon>Anareolatae</taxon>
        <taxon>Phasmatidae</taxon>
        <taxon>Eurycanthinae</taxon>
        <taxon>Dryococelus</taxon>
    </lineage>
</organism>
<dbReference type="Proteomes" id="UP001159363">
    <property type="component" value="Chromosome 3"/>
</dbReference>
<proteinExistence type="predicted"/>
<reference evidence="2 3" key="1">
    <citation type="submission" date="2023-02" db="EMBL/GenBank/DDBJ databases">
        <title>LHISI_Scaffold_Assembly.</title>
        <authorList>
            <person name="Stuart O.P."/>
            <person name="Cleave R."/>
            <person name="Magrath M.J.L."/>
            <person name="Mikheyev A.S."/>
        </authorList>
    </citation>
    <scope>NUCLEOTIDE SEQUENCE [LARGE SCALE GENOMIC DNA]</scope>
    <source>
        <strain evidence="2">Daus_M_001</strain>
        <tissue evidence="2">Leg muscle</tissue>
    </source>
</reference>
<feature type="region of interest" description="Disordered" evidence="1">
    <location>
        <begin position="400"/>
        <end position="443"/>
    </location>
</feature>
<protein>
    <submittedName>
        <fullName evidence="2">Uncharacterized protein</fullName>
    </submittedName>
</protein>
<name>A0ABQ9I2X4_9NEOP</name>
<keyword evidence="3" id="KW-1185">Reference proteome</keyword>
<comment type="caution">
    <text evidence="2">The sequence shown here is derived from an EMBL/GenBank/DDBJ whole genome shotgun (WGS) entry which is preliminary data.</text>
</comment>
<evidence type="ECO:0000313" key="2">
    <source>
        <dbReference type="EMBL" id="KAJ8890981.1"/>
    </source>
</evidence>
<dbReference type="EMBL" id="JARBHB010000003">
    <property type="protein sequence ID" value="KAJ8890981.1"/>
    <property type="molecule type" value="Genomic_DNA"/>
</dbReference>